<evidence type="ECO:0000313" key="10">
    <source>
        <dbReference type="Proteomes" id="UP001497382"/>
    </source>
</evidence>
<dbReference type="SMART" id="SM00088">
    <property type="entry name" value="PINT"/>
    <property type="match status" value="1"/>
</dbReference>
<gene>
    <name evidence="9" type="ORF">LARSCL_LOCUS5138</name>
</gene>
<evidence type="ECO:0000259" key="8">
    <source>
        <dbReference type="PROSITE" id="PS50250"/>
    </source>
</evidence>
<keyword evidence="10" id="KW-1185">Reference proteome</keyword>
<comment type="caution">
    <text evidence="9">The sequence shown here is derived from an EMBL/GenBank/DDBJ whole genome shotgun (WGS) entry which is preliminary data.</text>
</comment>
<reference evidence="9 10" key="1">
    <citation type="submission" date="2024-04" db="EMBL/GenBank/DDBJ databases">
        <authorList>
            <person name="Rising A."/>
            <person name="Reimegard J."/>
            <person name="Sonavane S."/>
            <person name="Akerstrom W."/>
            <person name="Nylinder S."/>
            <person name="Hedman E."/>
            <person name="Kallberg Y."/>
        </authorList>
    </citation>
    <scope>NUCLEOTIDE SEQUENCE [LARGE SCALE GENOMIC DNA]</scope>
</reference>
<dbReference type="PANTHER" id="PTHR15350:SF5">
    <property type="entry name" value="COP9 SIGNALOSOME COMPLEX SUBUNIT 7"/>
    <property type="match status" value="1"/>
</dbReference>
<comment type="subcellular location">
    <subcellularLocation>
        <location evidence="2">Cytoplasm</location>
    </subcellularLocation>
    <subcellularLocation>
        <location evidence="1">Nucleus</location>
    </subcellularLocation>
</comment>
<sequence>MSDKNLPTVNQQALLEQYLLLAKSAKGAAAVELIKQVLVAPGIYVFGELLDMPNIQELSNSTQYSPYYQLLHLFAFGTFSNYMDNKSQFPELTPAMINKLRHLTIVSLATKEKCIPYSKLLKELDMKNLRELEDLIIDVIYADIVRGKLDQRNSRLEVEYTLGRDIKPADIDIILQVLQEWSDGCETVLNNIENQIIKANNTKDTHLKLKQSIENEVSNIKKNLKAQAQDSDSVEEMREVLQPEKPSKKKPNTKGASELDFKPSTSLDFESEQKRRIENLMGYIN</sequence>
<feature type="compositionally biased region" description="Basic and acidic residues" evidence="7">
    <location>
        <begin position="235"/>
        <end position="246"/>
    </location>
</feature>
<evidence type="ECO:0000256" key="3">
    <source>
        <dbReference type="ARBA" id="ARBA00008482"/>
    </source>
</evidence>
<feature type="region of interest" description="Disordered" evidence="7">
    <location>
        <begin position="225"/>
        <end position="273"/>
    </location>
</feature>
<evidence type="ECO:0000256" key="7">
    <source>
        <dbReference type="SAM" id="MobiDB-lite"/>
    </source>
</evidence>
<dbReference type="GO" id="GO:0005737">
    <property type="term" value="C:cytoplasm"/>
    <property type="evidence" value="ECO:0007669"/>
    <property type="project" value="UniProtKB-SubCell"/>
</dbReference>
<evidence type="ECO:0000256" key="1">
    <source>
        <dbReference type="ARBA" id="ARBA00004123"/>
    </source>
</evidence>
<evidence type="ECO:0000256" key="5">
    <source>
        <dbReference type="ARBA" id="ARBA00022790"/>
    </source>
</evidence>
<dbReference type="InterPro" id="IPR000717">
    <property type="entry name" value="PCI_dom"/>
</dbReference>
<dbReference type="Pfam" id="PF22061">
    <property type="entry name" value="CSN7_HB_subdom"/>
    <property type="match status" value="1"/>
</dbReference>
<feature type="domain" description="PCI" evidence="8">
    <location>
        <begin position="1"/>
        <end position="163"/>
    </location>
</feature>
<organism evidence="9 10">
    <name type="scientific">Larinioides sclopetarius</name>
    <dbReference type="NCBI Taxonomy" id="280406"/>
    <lineage>
        <taxon>Eukaryota</taxon>
        <taxon>Metazoa</taxon>
        <taxon>Ecdysozoa</taxon>
        <taxon>Arthropoda</taxon>
        <taxon>Chelicerata</taxon>
        <taxon>Arachnida</taxon>
        <taxon>Araneae</taxon>
        <taxon>Araneomorphae</taxon>
        <taxon>Entelegynae</taxon>
        <taxon>Araneoidea</taxon>
        <taxon>Araneidae</taxon>
        <taxon>Larinioides</taxon>
    </lineage>
</organism>
<dbReference type="PANTHER" id="PTHR15350">
    <property type="entry name" value="COP9 SIGNALOSOME COMPLEX SUBUNIT 7/DENDRITIC CELL PROTEIN GA17"/>
    <property type="match status" value="1"/>
</dbReference>
<dbReference type="Pfam" id="PF18392">
    <property type="entry name" value="CSN7a_helixI"/>
    <property type="match status" value="1"/>
</dbReference>
<proteinExistence type="inferred from homology"/>
<dbReference type="PROSITE" id="PS50250">
    <property type="entry name" value="PCI"/>
    <property type="match status" value="1"/>
</dbReference>
<evidence type="ECO:0000256" key="4">
    <source>
        <dbReference type="ARBA" id="ARBA00022490"/>
    </source>
</evidence>
<dbReference type="Pfam" id="PF01399">
    <property type="entry name" value="PCI"/>
    <property type="match status" value="1"/>
</dbReference>
<dbReference type="GO" id="GO:0010387">
    <property type="term" value="P:COP9 signalosome assembly"/>
    <property type="evidence" value="ECO:0007669"/>
    <property type="project" value="InterPro"/>
</dbReference>
<evidence type="ECO:0000313" key="9">
    <source>
        <dbReference type="EMBL" id="CAL1270154.1"/>
    </source>
</evidence>
<protein>
    <recommendedName>
        <fullName evidence="8">PCI domain-containing protein</fullName>
    </recommendedName>
</protein>
<keyword evidence="6" id="KW-0539">Nucleus</keyword>
<dbReference type="InterPro" id="IPR041481">
    <property type="entry name" value="CSN7_helixI"/>
</dbReference>
<evidence type="ECO:0000256" key="6">
    <source>
        <dbReference type="ARBA" id="ARBA00023242"/>
    </source>
</evidence>
<name>A0AAV1ZGD3_9ARAC</name>
<dbReference type="InterPro" id="IPR045237">
    <property type="entry name" value="COPS7/eIF3m"/>
</dbReference>
<dbReference type="EMBL" id="CAXIEN010000046">
    <property type="protein sequence ID" value="CAL1270154.1"/>
    <property type="molecule type" value="Genomic_DNA"/>
</dbReference>
<evidence type="ECO:0000256" key="2">
    <source>
        <dbReference type="ARBA" id="ARBA00004496"/>
    </source>
</evidence>
<accession>A0AAV1ZGD3</accession>
<keyword evidence="4" id="KW-0963">Cytoplasm</keyword>
<dbReference type="Proteomes" id="UP001497382">
    <property type="component" value="Unassembled WGS sequence"/>
</dbReference>
<keyword evidence="5" id="KW-0736">Signalosome</keyword>
<comment type="similarity">
    <text evidence="3">Belongs to the CSN7/EIF3M family. CSN7 subfamily.</text>
</comment>
<dbReference type="GO" id="GO:0008180">
    <property type="term" value="C:COP9 signalosome"/>
    <property type="evidence" value="ECO:0007669"/>
    <property type="project" value="UniProtKB-KW"/>
</dbReference>
<dbReference type="AlphaFoldDB" id="A0AAV1ZGD3"/>